<dbReference type="EMBL" id="JNGW01000045">
    <property type="protein sequence ID" value="KDR52767.1"/>
    <property type="molecule type" value="Genomic_DNA"/>
</dbReference>
<proteinExistence type="predicted"/>
<accession>A0A069QJC9</accession>
<sequence>MFQLNWNLVPAYVEQGSSWHKINPFIIKGVLNPYHSFLER</sequence>
<protein>
    <submittedName>
        <fullName evidence="1">Uncharacterized protein</fullName>
    </submittedName>
</protein>
<name>A0A069QJC9_HOYLO</name>
<keyword evidence="2" id="KW-1185">Reference proteome</keyword>
<evidence type="ECO:0000313" key="1">
    <source>
        <dbReference type="EMBL" id="KDR52767.1"/>
    </source>
</evidence>
<gene>
    <name evidence="1" type="ORF">HMPREF1991_01160</name>
</gene>
<dbReference type="Proteomes" id="UP000027442">
    <property type="component" value="Unassembled WGS sequence"/>
</dbReference>
<dbReference type="PATRIC" id="fig|1122985.7.peg.1200"/>
<dbReference type="AlphaFoldDB" id="A0A069QJC9"/>
<reference evidence="1 2" key="1">
    <citation type="submission" date="2013-08" db="EMBL/GenBank/DDBJ databases">
        <authorList>
            <person name="Weinstock G."/>
            <person name="Sodergren E."/>
            <person name="Wylie T."/>
            <person name="Fulton L."/>
            <person name="Fulton R."/>
            <person name="Fronick C."/>
            <person name="O'Laughlin M."/>
            <person name="Godfrey J."/>
            <person name="Miner T."/>
            <person name="Herter B."/>
            <person name="Appelbaum E."/>
            <person name="Cordes M."/>
            <person name="Lek S."/>
            <person name="Wollam A."/>
            <person name="Pepin K.H."/>
            <person name="Palsikar V.B."/>
            <person name="Mitreva M."/>
            <person name="Wilson R.K."/>
        </authorList>
    </citation>
    <scope>NUCLEOTIDE SEQUENCE [LARGE SCALE GENOMIC DNA]</scope>
    <source>
        <strain evidence="1 2">ATCC 15930</strain>
    </source>
</reference>
<evidence type="ECO:0000313" key="2">
    <source>
        <dbReference type="Proteomes" id="UP000027442"/>
    </source>
</evidence>
<organism evidence="1 2">
    <name type="scientific">Hoylesella loescheii DSM 19665 = JCM 12249 = ATCC 15930</name>
    <dbReference type="NCBI Taxonomy" id="1122985"/>
    <lineage>
        <taxon>Bacteria</taxon>
        <taxon>Pseudomonadati</taxon>
        <taxon>Bacteroidota</taxon>
        <taxon>Bacteroidia</taxon>
        <taxon>Bacteroidales</taxon>
        <taxon>Prevotellaceae</taxon>
        <taxon>Hoylesella</taxon>
    </lineage>
</organism>
<dbReference type="HOGENOM" id="CLU_3294625_0_0_10"/>
<comment type="caution">
    <text evidence="1">The sequence shown here is derived from an EMBL/GenBank/DDBJ whole genome shotgun (WGS) entry which is preliminary data.</text>
</comment>